<proteinExistence type="predicted"/>
<comment type="caution">
    <text evidence="3">The sequence shown here is derived from an EMBL/GenBank/DDBJ whole genome shotgun (WGS) entry which is preliminary data.</text>
</comment>
<evidence type="ECO:0000256" key="1">
    <source>
        <dbReference type="SAM" id="MobiDB-lite"/>
    </source>
</evidence>
<organism evidence="3 4">
    <name type="scientific">Novosphingobium olei</name>
    <dbReference type="NCBI Taxonomy" id="2728851"/>
    <lineage>
        <taxon>Bacteria</taxon>
        <taxon>Pseudomonadati</taxon>
        <taxon>Pseudomonadota</taxon>
        <taxon>Alphaproteobacteria</taxon>
        <taxon>Sphingomonadales</taxon>
        <taxon>Sphingomonadaceae</taxon>
        <taxon>Novosphingobium</taxon>
    </lineage>
</organism>
<evidence type="ECO:0000313" key="3">
    <source>
        <dbReference type="EMBL" id="NML93135.1"/>
    </source>
</evidence>
<dbReference type="AlphaFoldDB" id="A0A7Y0BMK8"/>
<dbReference type="Pfam" id="PF14356">
    <property type="entry name" value="DUF4403"/>
    <property type="match status" value="1"/>
</dbReference>
<evidence type="ECO:0000256" key="2">
    <source>
        <dbReference type="SAM" id="SignalP"/>
    </source>
</evidence>
<dbReference type="PROSITE" id="PS51257">
    <property type="entry name" value="PROKAR_LIPOPROTEIN"/>
    <property type="match status" value="1"/>
</dbReference>
<feature type="chain" id="PRO_5030597958" evidence="2">
    <location>
        <begin position="24"/>
        <end position="496"/>
    </location>
</feature>
<protein>
    <submittedName>
        <fullName evidence="3">DUF4403 family protein</fullName>
    </submittedName>
</protein>
<feature type="compositionally biased region" description="Pro residues" evidence="1">
    <location>
        <begin position="281"/>
        <end position="293"/>
    </location>
</feature>
<evidence type="ECO:0000313" key="4">
    <source>
        <dbReference type="Proteomes" id="UP000583556"/>
    </source>
</evidence>
<name>A0A7Y0BMK8_9SPHN</name>
<gene>
    <name evidence="3" type="ORF">HHL27_05565</name>
</gene>
<accession>A0A7Y0BMK8</accession>
<dbReference type="RefSeq" id="WP_169492394.1">
    <property type="nucleotide sequence ID" value="NZ_JABBGM010000002.1"/>
</dbReference>
<sequence>MQQSRFITLAMTALALASCGRQAKFTPPPRATDGFDPPAQKSHIAVPVEARLALFRTSLESAVPRLLWTIDERGKTCVTSSKVKLLVVKVKTPKLKCDLQGQVTRGALSLSGRGSDFIVTMPIHAVVHARNVAGMLKETASADAQVRAVVRLDLARDWNPRAKVRIEYGWTTEPGIDFLGQRIRFTDKANEKLAPVIKDVERTVEREVAKLNLRGEVANAWAQAFTSLQLNRENPPVWMRITPDKLHYGGYRVEGDAARGGKLRLDLGMTATTETFVGPRPADPAPKPLPAPSPLDRRAGKLVFFIPVIADYRELEPVIAKALVKRSVRPFDIPGVGPVRAQFGKVTAYGTGHGKIAVGVQFSASDVANRLGTSRGTVWLTGTPTNAPNSRKVRFVDLSVDGATDGVGTELLLKLASLPEVNGVIADALAQDFAKDYDKLIGKIDRAIEQKREGALLIRAQIDEVETGTLIAAGQGLYLPVKASGTAAITLVERPH</sequence>
<reference evidence="3 4" key="1">
    <citation type="submission" date="2020-04" db="EMBL/GenBank/DDBJ databases">
        <title>Novosphingobium sp. TW-4 isolated from soil.</title>
        <authorList>
            <person name="Dahal R.H."/>
            <person name="Chaudhary D.K."/>
        </authorList>
    </citation>
    <scope>NUCLEOTIDE SEQUENCE [LARGE SCALE GENOMIC DNA]</scope>
    <source>
        <strain evidence="3 4">TW-4</strain>
    </source>
</reference>
<dbReference type="Proteomes" id="UP000583556">
    <property type="component" value="Unassembled WGS sequence"/>
</dbReference>
<keyword evidence="4" id="KW-1185">Reference proteome</keyword>
<keyword evidence="2" id="KW-0732">Signal</keyword>
<feature type="region of interest" description="Disordered" evidence="1">
    <location>
        <begin position="274"/>
        <end position="293"/>
    </location>
</feature>
<dbReference type="EMBL" id="JABBGM010000002">
    <property type="protein sequence ID" value="NML93135.1"/>
    <property type="molecule type" value="Genomic_DNA"/>
</dbReference>
<dbReference type="InterPro" id="IPR025515">
    <property type="entry name" value="DUF4403"/>
</dbReference>
<feature type="signal peptide" evidence="2">
    <location>
        <begin position="1"/>
        <end position="23"/>
    </location>
</feature>